<evidence type="ECO:0000259" key="12">
    <source>
        <dbReference type="Pfam" id="PF00266"/>
    </source>
</evidence>
<evidence type="ECO:0000256" key="3">
    <source>
        <dbReference type="ARBA" id="ARBA00009236"/>
    </source>
</evidence>
<evidence type="ECO:0000256" key="4">
    <source>
        <dbReference type="ARBA" id="ARBA00011738"/>
    </source>
</evidence>
<dbReference type="Pfam" id="PF00266">
    <property type="entry name" value="Aminotran_5"/>
    <property type="match status" value="1"/>
</dbReference>
<comment type="subcellular location">
    <subcellularLocation>
        <location evidence="2">Cytoplasm</location>
        <location evidence="2">Cytosol</location>
    </subcellularLocation>
</comment>
<dbReference type="PIRSF" id="PIRSF005572">
    <property type="entry name" value="NifS"/>
    <property type="match status" value="1"/>
</dbReference>
<dbReference type="PANTHER" id="PTHR11601:SF62">
    <property type="entry name" value="SELENOCYSTEINE LYASE"/>
    <property type="match status" value="1"/>
</dbReference>
<keyword evidence="6" id="KW-0808">Transferase</keyword>
<dbReference type="Gene3D" id="3.90.1150.10">
    <property type="entry name" value="Aspartate Aminotransferase, domain 1"/>
    <property type="match status" value="1"/>
</dbReference>
<comment type="similarity">
    <text evidence="3">Belongs to the class-V pyridoxal-phosphate-dependent aminotransferase family.</text>
</comment>
<dbReference type="GO" id="GO:0009000">
    <property type="term" value="F:selenocysteine lyase activity"/>
    <property type="evidence" value="ECO:0007669"/>
    <property type="project" value="UniProtKB-EC"/>
</dbReference>
<evidence type="ECO:0000256" key="8">
    <source>
        <dbReference type="ARBA" id="ARBA00023239"/>
    </source>
</evidence>
<evidence type="ECO:0000313" key="13">
    <source>
        <dbReference type="EMBL" id="JAS22487.1"/>
    </source>
</evidence>
<proteinExistence type="inferred from homology"/>
<comment type="cofactor">
    <cofactor evidence="1">
        <name>pyridoxal 5'-phosphate</name>
        <dbReference type="ChEBI" id="CHEBI:597326"/>
    </cofactor>
</comment>
<dbReference type="AlphaFoldDB" id="A0A1B6D9W7"/>
<comment type="subunit">
    <text evidence="4">Homodimer.</text>
</comment>
<evidence type="ECO:0000256" key="5">
    <source>
        <dbReference type="ARBA" id="ARBA00022490"/>
    </source>
</evidence>
<organism evidence="13">
    <name type="scientific">Clastoptera arizonana</name>
    <name type="common">Arizona spittle bug</name>
    <dbReference type="NCBI Taxonomy" id="38151"/>
    <lineage>
        <taxon>Eukaryota</taxon>
        <taxon>Metazoa</taxon>
        <taxon>Ecdysozoa</taxon>
        <taxon>Arthropoda</taxon>
        <taxon>Hexapoda</taxon>
        <taxon>Insecta</taxon>
        <taxon>Pterygota</taxon>
        <taxon>Neoptera</taxon>
        <taxon>Paraneoptera</taxon>
        <taxon>Hemiptera</taxon>
        <taxon>Auchenorrhyncha</taxon>
        <taxon>Cercopoidea</taxon>
        <taxon>Clastopteridae</taxon>
        <taxon>Clastoptera</taxon>
    </lineage>
</organism>
<reference evidence="13" key="1">
    <citation type="submission" date="2015-12" db="EMBL/GenBank/DDBJ databases">
        <title>De novo transcriptome assembly of four potential Pierce s Disease insect vectors from Arizona vineyards.</title>
        <authorList>
            <person name="Tassone E.E."/>
        </authorList>
    </citation>
    <scope>NUCLEOTIDE SEQUENCE</scope>
</reference>
<evidence type="ECO:0000256" key="1">
    <source>
        <dbReference type="ARBA" id="ARBA00001933"/>
    </source>
</evidence>
<sequence length="396" mass="43738">MQRCVYFDNNATTPLELSVKEAIIKSLENDWGNPSSASIFGKNASKIILEARVNIANMISAPHQDIIFTSGGTESNNMVIQSVVRWAKSRGLDKPHIILSNVEHVATLMPLKQMAQDALIDFSEVPVDSNGLLHEKNVMEHIRPNTCLITIMMANNETGVIFPIKELAGLMHEHNIARKIFGLSHIWFHTDAAQAIGKIEVNVEELKVDYLTIVGHKFYGPRIGALYCRNPGVTPLHSVVLGGGQEKGYRAGTENTPMIVGLGAAAQLVIQNLEDFSNNMLRMRQYLEFMLLTKFGNHKVVINCLGSPRLPNTVNVSFANTKSSGEEILSSCTRLIASTTAACHSQEKLSSVLLKSGVPENLARTAIRLSLGRYTTMEDVDIVIQDLYDSYHRTLK</sequence>
<evidence type="ECO:0000256" key="11">
    <source>
        <dbReference type="ARBA" id="ARBA00040554"/>
    </source>
</evidence>
<dbReference type="PANTHER" id="PTHR11601">
    <property type="entry name" value="CYSTEINE DESULFURYLASE FAMILY MEMBER"/>
    <property type="match status" value="1"/>
</dbReference>
<keyword evidence="8" id="KW-0456">Lyase</keyword>
<dbReference type="InterPro" id="IPR015422">
    <property type="entry name" value="PyrdxlP-dep_Trfase_small"/>
</dbReference>
<dbReference type="FunFam" id="3.90.1150.10:FF:000065">
    <property type="entry name" value="Selenocysteine lyase"/>
    <property type="match status" value="1"/>
</dbReference>
<dbReference type="EC" id="4.4.1.16" evidence="10"/>
<dbReference type="InterPro" id="IPR015421">
    <property type="entry name" value="PyrdxlP-dep_Trfase_major"/>
</dbReference>
<dbReference type="EMBL" id="GEDC01014811">
    <property type="protein sequence ID" value="JAS22487.1"/>
    <property type="molecule type" value="Transcribed_RNA"/>
</dbReference>
<gene>
    <name evidence="13" type="ORF">g.33132</name>
</gene>
<dbReference type="InterPro" id="IPR016454">
    <property type="entry name" value="Cysteine_dSase"/>
</dbReference>
<dbReference type="GO" id="GO:0005829">
    <property type="term" value="C:cytosol"/>
    <property type="evidence" value="ECO:0007669"/>
    <property type="project" value="UniProtKB-SubCell"/>
</dbReference>
<dbReference type="GO" id="GO:0016740">
    <property type="term" value="F:transferase activity"/>
    <property type="evidence" value="ECO:0007669"/>
    <property type="project" value="UniProtKB-KW"/>
</dbReference>
<comment type="function">
    <text evidence="9">Catalyzes the decomposition of L-selenocysteine to L-alanine and elemental selenium.</text>
</comment>
<keyword evidence="7" id="KW-0663">Pyridoxal phosphate</keyword>
<dbReference type="SUPFAM" id="SSF53383">
    <property type="entry name" value="PLP-dependent transferases"/>
    <property type="match status" value="1"/>
</dbReference>
<dbReference type="Gene3D" id="1.10.260.50">
    <property type="match status" value="1"/>
</dbReference>
<evidence type="ECO:0000256" key="2">
    <source>
        <dbReference type="ARBA" id="ARBA00004514"/>
    </source>
</evidence>
<evidence type="ECO:0000256" key="10">
    <source>
        <dbReference type="ARBA" id="ARBA00039054"/>
    </source>
</evidence>
<dbReference type="InterPro" id="IPR000192">
    <property type="entry name" value="Aminotrans_V_dom"/>
</dbReference>
<keyword evidence="5" id="KW-0963">Cytoplasm</keyword>
<accession>A0A1B6D9W7</accession>
<evidence type="ECO:0000256" key="6">
    <source>
        <dbReference type="ARBA" id="ARBA00022679"/>
    </source>
</evidence>
<protein>
    <recommendedName>
        <fullName evidence="11">Selenocysteine lyase</fullName>
        <ecNumber evidence="10">4.4.1.16</ecNumber>
    </recommendedName>
</protein>
<evidence type="ECO:0000256" key="9">
    <source>
        <dbReference type="ARBA" id="ARBA00037407"/>
    </source>
</evidence>
<name>A0A1B6D9W7_9HEMI</name>
<dbReference type="Gene3D" id="3.40.640.10">
    <property type="entry name" value="Type I PLP-dependent aspartate aminotransferase-like (Major domain)"/>
    <property type="match status" value="1"/>
</dbReference>
<feature type="domain" description="Aminotransferase class V" evidence="12">
    <location>
        <begin position="5"/>
        <end position="382"/>
    </location>
</feature>
<dbReference type="InterPro" id="IPR015424">
    <property type="entry name" value="PyrdxlP-dep_Trfase"/>
</dbReference>
<evidence type="ECO:0000256" key="7">
    <source>
        <dbReference type="ARBA" id="ARBA00022898"/>
    </source>
</evidence>